<evidence type="ECO:0000313" key="2">
    <source>
        <dbReference type="EMBL" id="KAK4790660.1"/>
    </source>
</evidence>
<evidence type="ECO:0000259" key="1">
    <source>
        <dbReference type="Pfam" id="PF01926"/>
    </source>
</evidence>
<feature type="domain" description="G" evidence="1">
    <location>
        <begin position="75"/>
        <end position="123"/>
    </location>
</feature>
<dbReference type="EMBL" id="JAXQNO010000010">
    <property type="protein sequence ID" value="KAK4790660.1"/>
    <property type="molecule type" value="Genomic_DNA"/>
</dbReference>
<dbReference type="InterPro" id="IPR027417">
    <property type="entry name" value="P-loop_NTPase"/>
</dbReference>
<dbReference type="Pfam" id="PF01926">
    <property type="entry name" value="MMR_HSR1"/>
    <property type="match status" value="1"/>
</dbReference>
<protein>
    <recommendedName>
        <fullName evidence="1">G domain-containing protein</fullName>
    </recommendedName>
</protein>
<comment type="caution">
    <text evidence="2">The sequence shown here is derived from an EMBL/GenBank/DDBJ whole genome shotgun (WGS) entry which is preliminary data.</text>
</comment>
<name>A0AAN7M748_TRANT</name>
<dbReference type="PANTHER" id="PTHR43127">
    <property type="entry name" value="DEVELOPMENTALLY-REGULATED GTP-BINDING PROTEIN 2"/>
    <property type="match status" value="1"/>
</dbReference>
<evidence type="ECO:0000313" key="3">
    <source>
        <dbReference type="Proteomes" id="UP001346149"/>
    </source>
</evidence>
<reference evidence="2 3" key="1">
    <citation type="journal article" date="2023" name="Hortic Res">
        <title>Pangenome of water caltrop reveals structural variations and asymmetric subgenome divergence after allopolyploidization.</title>
        <authorList>
            <person name="Zhang X."/>
            <person name="Chen Y."/>
            <person name="Wang L."/>
            <person name="Yuan Y."/>
            <person name="Fang M."/>
            <person name="Shi L."/>
            <person name="Lu R."/>
            <person name="Comes H.P."/>
            <person name="Ma Y."/>
            <person name="Chen Y."/>
            <person name="Huang G."/>
            <person name="Zhou Y."/>
            <person name="Zheng Z."/>
            <person name="Qiu Y."/>
        </authorList>
    </citation>
    <scope>NUCLEOTIDE SEQUENCE [LARGE SCALE GENOMIC DNA]</scope>
    <source>
        <strain evidence="2">F231</strain>
    </source>
</reference>
<dbReference type="InterPro" id="IPR006073">
    <property type="entry name" value="GTP-bd"/>
</dbReference>
<organism evidence="2 3">
    <name type="scientific">Trapa natans</name>
    <name type="common">Water chestnut</name>
    <dbReference type="NCBI Taxonomy" id="22666"/>
    <lineage>
        <taxon>Eukaryota</taxon>
        <taxon>Viridiplantae</taxon>
        <taxon>Streptophyta</taxon>
        <taxon>Embryophyta</taxon>
        <taxon>Tracheophyta</taxon>
        <taxon>Spermatophyta</taxon>
        <taxon>Magnoliopsida</taxon>
        <taxon>eudicotyledons</taxon>
        <taxon>Gunneridae</taxon>
        <taxon>Pentapetalae</taxon>
        <taxon>rosids</taxon>
        <taxon>malvids</taxon>
        <taxon>Myrtales</taxon>
        <taxon>Lythraceae</taxon>
        <taxon>Trapa</taxon>
    </lineage>
</organism>
<gene>
    <name evidence="2" type="ORF">SAY86_017964</name>
</gene>
<dbReference type="PRINTS" id="PR00326">
    <property type="entry name" value="GTP1OBG"/>
</dbReference>
<accession>A0AAN7M748</accession>
<dbReference type="GO" id="GO:0005525">
    <property type="term" value="F:GTP binding"/>
    <property type="evidence" value="ECO:0007669"/>
    <property type="project" value="InterPro"/>
</dbReference>
<dbReference type="AlphaFoldDB" id="A0AAN7M748"/>
<sequence length="146" mass="15817">MGIIEKIKGIEAEMAQTQKNKATVPFRSTQSQDSKAEDTIVGPFKVSDLHAFDEANNSNLVLFIMQCGEVNTLTMVTGTHSKAASYELTTLTCNSGIIHYNDTKIQLLDLPGIIEGASEGTKEAGDDMPKHFLCMLNSDCFASIAL</sequence>
<dbReference type="Gene3D" id="3.40.50.300">
    <property type="entry name" value="P-loop containing nucleotide triphosphate hydrolases"/>
    <property type="match status" value="1"/>
</dbReference>
<keyword evidence="3" id="KW-1185">Reference proteome</keyword>
<dbReference type="GO" id="GO:0003924">
    <property type="term" value="F:GTPase activity"/>
    <property type="evidence" value="ECO:0007669"/>
    <property type="project" value="InterPro"/>
</dbReference>
<dbReference type="SUPFAM" id="SSF52540">
    <property type="entry name" value="P-loop containing nucleoside triphosphate hydrolases"/>
    <property type="match status" value="1"/>
</dbReference>
<dbReference type="Proteomes" id="UP001346149">
    <property type="component" value="Unassembled WGS sequence"/>
</dbReference>
<proteinExistence type="predicted"/>
<dbReference type="InterPro" id="IPR045001">
    <property type="entry name" value="DRG"/>
</dbReference>